<keyword evidence="2 6" id="KW-0812">Transmembrane</keyword>
<comment type="caution">
    <text evidence="7">The sequence shown here is derived from an EMBL/GenBank/DDBJ whole genome shotgun (WGS) entry which is preliminary data.</text>
</comment>
<feature type="transmembrane region" description="Helical" evidence="6">
    <location>
        <begin position="531"/>
        <end position="553"/>
    </location>
</feature>
<gene>
    <name evidence="7" type="ORF">CDD82_5422</name>
</gene>
<dbReference type="OrthoDB" id="413313at2759"/>
<keyword evidence="3 6" id="KW-1133">Transmembrane helix</keyword>
<reference evidence="7 8" key="1">
    <citation type="submission" date="2017-06" db="EMBL/GenBank/DDBJ databases">
        <title>Ant-infecting Ophiocordyceps genomes reveal a high diversity of potential behavioral manipulation genes and a possible major role for enterotoxins.</title>
        <authorList>
            <person name="De Bekker C."/>
            <person name="Evans H.C."/>
            <person name="Brachmann A."/>
            <person name="Hughes D.P."/>
        </authorList>
    </citation>
    <scope>NUCLEOTIDE SEQUENCE [LARGE SCALE GENOMIC DNA]</scope>
    <source>
        <strain evidence="7 8">1348a</strain>
    </source>
</reference>
<name>A0A2C5ZW22_9HYPO</name>
<comment type="subcellular location">
    <subcellularLocation>
        <location evidence="1">Mitochondrion membrane</location>
        <topology evidence="1">Multi-pass membrane protein</topology>
    </subcellularLocation>
</comment>
<sequence>MSLMSDVVRQLDVHADSIPIFDDDSEGEEVEPGGRDEASANRIEELICITKALSTSSSRPLLSAHRIRSLLVQSRLCTNYLLMTEADQKIDRKRAVGSEVRFEWILLIKASLQVYGLTMTMMIDHSQVFKDDLCYWDQMVNSYKTCCLYALQTSPWRFLRRCRDAIAMSPLKFRFSARSMRRMVRDPFETLRRLRRLVRNCIRPRFPVRIHNKVLSSPAMCRLEADENRALVKKLGGFSTISLGILISDCFQFQDRKNRGCNSIKGVAAVVMRSLAALQAIIGEAYNPDMTLDEFESLLMNRQDCDINIVFSERHPLDITGMCGSRLLHILNVIIPDMEERMAKHRYTCGKPPRIVRWWLPMLLGLISSTTAIRILANRHEELLQYLVECGRTVRGFWSNWVVEPGRQVLKTIRHDETSDIAIMSRDSLKADRESLERMVVDFAHDNPNFVSELGAGNAVSEADIAALRQNVTRGDLTPVLRAYERDIRRPFTGVVRGDLMRSLLIQVQKSKVDLEVAMTGIDSLLKSQELVFGLVGLTPGILVSAGVARYIYGLFGGRAWLRREKRVDQTRRVLRSMDCILTESYQDLDARVLSYEDHGRLVYEAQRLRALASRVLPADAAHDLYVDLHDLAKPNPIKVQARVLDRIRWTYGKWLT</sequence>
<dbReference type="Proteomes" id="UP000224854">
    <property type="component" value="Unassembled WGS sequence"/>
</dbReference>
<dbReference type="GO" id="GO:0005741">
    <property type="term" value="C:mitochondrial outer membrane"/>
    <property type="evidence" value="ECO:0007669"/>
    <property type="project" value="TreeGrafter"/>
</dbReference>
<evidence type="ECO:0000256" key="5">
    <source>
        <dbReference type="ARBA" id="ARBA00023136"/>
    </source>
</evidence>
<evidence type="ECO:0008006" key="9">
    <source>
        <dbReference type="Google" id="ProtNLM"/>
    </source>
</evidence>
<keyword evidence="8" id="KW-1185">Reference proteome</keyword>
<evidence type="ECO:0000256" key="6">
    <source>
        <dbReference type="SAM" id="Phobius"/>
    </source>
</evidence>
<keyword evidence="4" id="KW-0496">Mitochondrion</keyword>
<keyword evidence="5 6" id="KW-0472">Membrane</keyword>
<dbReference type="InterPro" id="IPR013946">
    <property type="entry name" value="NCA2-like"/>
</dbReference>
<evidence type="ECO:0000256" key="3">
    <source>
        <dbReference type="ARBA" id="ARBA00022989"/>
    </source>
</evidence>
<organism evidence="7 8">
    <name type="scientific">Ophiocordyceps australis</name>
    <dbReference type="NCBI Taxonomy" id="1399860"/>
    <lineage>
        <taxon>Eukaryota</taxon>
        <taxon>Fungi</taxon>
        <taxon>Dikarya</taxon>
        <taxon>Ascomycota</taxon>
        <taxon>Pezizomycotina</taxon>
        <taxon>Sordariomycetes</taxon>
        <taxon>Hypocreomycetidae</taxon>
        <taxon>Hypocreales</taxon>
        <taxon>Ophiocordycipitaceae</taxon>
        <taxon>Ophiocordyceps</taxon>
    </lineage>
</organism>
<evidence type="ECO:0000256" key="2">
    <source>
        <dbReference type="ARBA" id="ARBA00022692"/>
    </source>
</evidence>
<proteinExistence type="predicted"/>
<evidence type="ECO:0000313" key="8">
    <source>
        <dbReference type="Proteomes" id="UP000224854"/>
    </source>
</evidence>
<dbReference type="PANTHER" id="PTHR28234">
    <property type="entry name" value="NUCLEAR CONTROL OF ATPASE PROTEIN 2"/>
    <property type="match status" value="1"/>
</dbReference>
<dbReference type="AlphaFoldDB" id="A0A2C5ZW22"/>
<dbReference type="Pfam" id="PF08637">
    <property type="entry name" value="NCA2"/>
    <property type="match status" value="1"/>
</dbReference>
<dbReference type="PANTHER" id="PTHR28234:SF1">
    <property type="entry name" value="NUCLEAR CONTROL OF ATPASE PROTEIN 2"/>
    <property type="match status" value="1"/>
</dbReference>
<accession>A0A2C5ZW22</accession>
<protein>
    <recommendedName>
        <fullName evidence="9">Nuclear control of ATPase protein 2</fullName>
    </recommendedName>
</protein>
<evidence type="ECO:0000256" key="4">
    <source>
        <dbReference type="ARBA" id="ARBA00023128"/>
    </source>
</evidence>
<evidence type="ECO:0000313" key="7">
    <source>
        <dbReference type="EMBL" id="PHH83664.1"/>
    </source>
</evidence>
<dbReference type="EMBL" id="NJEU01000005">
    <property type="protein sequence ID" value="PHH83664.1"/>
    <property type="molecule type" value="Genomic_DNA"/>
</dbReference>
<evidence type="ECO:0000256" key="1">
    <source>
        <dbReference type="ARBA" id="ARBA00004225"/>
    </source>
</evidence>